<name>A0AAN9MXK6_CANGL</name>
<dbReference type="Proteomes" id="UP001367508">
    <property type="component" value="Unassembled WGS sequence"/>
</dbReference>
<protein>
    <submittedName>
        <fullName evidence="1">Uncharacterized protein</fullName>
    </submittedName>
</protein>
<accession>A0AAN9MXK6</accession>
<organism evidence="1 2">
    <name type="scientific">Canavalia gladiata</name>
    <name type="common">Sword bean</name>
    <name type="synonym">Dolichos gladiatus</name>
    <dbReference type="NCBI Taxonomy" id="3824"/>
    <lineage>
        <taxon>Eukaryota</taxon>
        <taxon>Viridiplantae</taxon>
        <taxon>Streptophyta</taxon>
        <taxon>Embryophyta</taxon>
        <taxon>Tracheophyta</taxon>
        <taxon>Spermatophyta</taxon>
        <taxon>Magnoliopsida</taxon>
        <taxon>eudicotyledons</taxon>
        <taxon>Gunneridae</taxon>
        <taxon>Pentapetalae</taxon>
        <taxon>rosids</taxon>
        <taxon>fabids</taxon>
        <taxon>Fabales</taxon>
        <taxon>Fabaceae</taxon>
        <taxon>Papilionoideae</taxon>
        <taxon>50 kb inversion clade</taxon>
        <taxon>NPAAA clade</taxon>
        <taxon>indigoferoid/millettioid clade</taxon>
        <taxon>Phaseoleae</taxon>
        <taxon>Canavalia</taxon>
    </lineage>
</organism>
<proteinExistence type="predicted"/>
<keyword evidence="2" id="KW-1185">Reference proteome</keyword>
<gene>
    <name evidence="1" type="ORF">VNO77_03895</name>
</gene>
<evidence type="ECO:0000313" key="2">
    <source>
        <dbReference type="Proteomes" id="UP001367508"/>
    </source>
</evidence>
<dbReference type="AlphaFoldDB" id="A0AAN9MXK6"/>
<sequence>MDVVILRLIRSVPGARINQESKLGYVGTGVLVQGSPRGVFTQDAKQNRRDAWACRCLANAIAISPLLDQVMVLAASRSSLLARLQFDQALGSRVAFVAWCMAEIPSAARLELGGDTPFSLNVPGHKPAALQLGCATFQLDFKLAILLLGQNQW</sequence>
<comment type="caution">
    <text evidence="1">The sequence shown here is derived from an EMBL/GenBank/DDBJ whole genome shotgun (WGS) entry which is preliminary data.</text>
</comment>
<reference evidence="1 2" key="1">
    <citation type="submission" date="2024-01" db="EMBL/GenBank/DDBJ databases">
        <title>The genomes of 5 underutilized Papilionoideae crops provide insights into root nodulation and disease resistanc.</title>
        <authorList>
            <person name="Jiang F."/>
        </authorList>
    </citation>
    <scope>NUCLEOTIDE SEQUENCE [LARGE SCALE GENOMIC DNA]</scope>
    <source>
        <strain evidence="1">LVBAO_FW01</strain>
        <tissue evidence="1">Leaves</tissue>
    </source>
</reference>
<evidence type="ECO:0000313" key="1">
    <source>
        <dbReference type="EMBL" id="KAK7361811.1"/>
    </source>
</evidence>
<dbReference type="EMBL" id="JAYMYQ010000001">
    <property type="protein sequence ID" value="KAK7361811.1"/>
    <property type="molecule type" value="Genomic_DNA"/>
</dbReference>